<accession>A0A2H2ZJH1</accession>
<dbReference type="EMBL" id="LFMI01000739">
    <property type="protein sequence ID" value="OTA06983.1"/>
    <property type="molecule type" value="Genomic_DNA"/>
</dbReference>
<comment type="caution">
    <text evidence="2">The sequence shown here is derived from an EMBL/GenBank/DDBJ whole genome shotgun (WGS) entry which is preliminary data.</text>
</comment>
<protein>
    <submittedName>
        <fullName evidence="2">Uncharacterized protein</fullName>
    </submittedName>
</protein>
<organism evidence="2 3">
    <name type="scientific">Trichoderma parareesei</name>
    <name type="common">Filamentous fungus</name>
    <dbReference type="NCBI Taxonomy" id="858221"/>
    <lineage>
        <taxon>Eukaryota</taxon>
        <taxon>Fungi</taxon>
        <taxon>Dikarya</taxon>
        <taxon>Ascomycota</taxon>
        <taxon>Pezizomycotina</taxon>
        <taxon>Sordariomycetes</taxon>
        <taxon>Hypocreomycetidae</taxon>
        <taxon>Hypocreales</taxon>
        <taxon>Hypocreaceae</taxon>
        <taxon>Trichoderma</taxon>
    </lineage>
</organism>
<reference evidence="2 3" key="1">
    <citation type="journal article" date="2015" name="Genome Announc.">
        <title>Genome sequence and annotation of Trichoderma parareesei, the ancestor of the cellulase producer Trichoderma reesei.</title>
        <authorList>
            <person name="Yang D."/>
            <person name="Pomraning K."/>
            <person name="Kopchinskiy A."/>
            <person name="Karimi Aghcheh R."/>
            <person name="Atanasova L."/>
            <person name="Chenthamara K."/>
            <person name="Baker S.E."/>
            <person name="Zhang R."/>
            <person name="Shen Q."/>
            <person name="Freitag M."/>
            <person name="Kubicek C.P."/>
            <person name="Druzhinina I.S."/>
        </authorList>
    </citation>
    <scope>NUCLEOTIDE SEQUENCE [LARGE SCALE GENOMIC DNA]</scope>
    <source>
        <strain evidence="2 3">CBS 125925</strain>
    </source>
</reference>
<dbReference type="Proteomes" id="UP000219286">
    <property type="component" value="Unassembled WGS sequence"/>
</dbReference>
<proteinExistence type="predicted"/>
<name>A0A2H2ZJH1_TRIPA</name>
<evidence type="ECO:0000313" key="2">
    <source>
        <dbReference type="EMBL" id="OTA06983.1"/>
    </source>
</evidence>
<dbReference type="AlphaFoldDB" id="A0A2H2ZJH1"/>
<keyword evidence="3" id="KW-1185">Reference proteome</keyword>
<evidence type="ECO:0000313" key="3">
    <source>
        <dbReference type="Proteomes" id="UP000219286"/>
    </source>
</evidence>
<evidence type="ECO:0000256" key="1">
    <source>
        <dbReference type="SAM" id="MobiDB-lite"/>
    </source>
</evidence>
<sequence>MAANDSSTQSKNETAFASSDNGVQISETEFKEEVGGLHFDQYLAGGMGRHLGIFSTTSLMCDLALHPHPLHFPKYRVINNA</sequence>
<gene>
    <name evidence="2" type="ORF">A9Z42_0077850</name>
</gene>
<feature type="region of interest" description="Disordered" evidence="1">
    <location>
        <begin position="1"/>
        <end position="24"/>
    </location>
</feature>